<dbReference type="Pfam" id="PF02518">
    <property type="entry name" value="HATPase_c"/>
    <property type="match status" value="1"/>
</dbReference>
<evidence type="ECO:0000256" key="4">
    <source>
        <dbReference type="ARBA" id="ARBA00022475"/>
    </source>
</evidence>
<protein>
    <recommendedName>
        <fullName evidence="3">histidine kinase</fullName>
        <ecNumber evidence="3">2.7.13.3</ecNumber>
    </recommendedName>
</protein>
<dbReference type="CDD" id="cd00130">
    <property type="entry name" value="PAS"/>
    <property type="match status" value="1"/>
</dbReference>
<dbReference type="Gene3D" id="6.10.340.10">
    <property type="match status" value="1"/>
</dbReference>
<dbReference type="InterPro" id="IPR003660">
    <property type="entry name" value="HAMP_dom"/>
</dbReference>
<dbReference type="InterPro" id="IPR005467">
    <property type="entry name" value="His_kinase_dom"/>
</dbReference>
<dbReference type="FunFam" id="3.30.565.10:FF:000006">
    <property type="entry name" value="Sensor histidine kinase WalK"/>
    <property type="match status" value="1"/>
</dbReference>
<keyword evidence="13 15" id="KW-0472">Membrane</keyword>
<dbReference type="GO" id="GO:0005524">
    <property type="term" value="F:ATP binding"/>
    <property type="evidence" value="ECO:0007669"/>
    <property type="project" value="UniProtKB-KW"/>
</dbReference>
<dbReference type="SUPFAM" id="SSF47384">
    <property type="entry name" value="Homodimeric domain of signal transducing histidine kinase"/>
    <property type="match status" value="1"/>
</dbReference>
<dbReference type="PANTHER" id="PTHR42878:SF7">
    <property type="entry name" value="SENSOR HISTIDINE KINASE GLRK"/>
    <property type="match status" value="1"/>
</dbReference>
<dbReference type="Pfam" id="PF00989">
    <property type="entry name" value="PAS"/>
    <property type="match status" value="1"/>
</dbReference>
<accession>A0A1H6WZA5</accession>
<evidence type="ECO:0000256" key="5">
    <source>
        <dbReference type="ARBA" id="ARBA00022553"/>
    </source>
</evidence>
<dbReference type="InterPro" id="IPR003661">
    <property type="entry name" value="HisK_dim/P_dom"/>
</dbReference>
<evidence type="ECO:0000256" key="3">
    <source>
        <dbReference type="ARBA" id="ARBA00012438"/>
    </source>
</evidence>
<feature type="domain" description="HAMP" evidence="18">
    <location>
        <begin position="192"/>
        <end position="244"/>
    </location>
</feature>
<evidence type="ECO:0000259" key="17">
    <source>
        <dbReference type="PROSITE" id="PS50112"/>
    </source>
</evidence>
<evidence type="ECO:0000256" key="8">
    <source>
        <dbReference type="ARBA" id="ARBA00022741"/>
    </source>
</evidence>
<dbReference type="AlphaFoldDB" id="A0A1H6WZA5"/>
<dbReference type="GO" id="GO:0000155">
    <property type="term" value="F:phosphorelay sensor kinase activity"/>
    <property type="evidence" value="ECO:0007669"/>
    <property type="project" value="InterPro"/>
</dbReference>
<dbReference type="FunFam" id="1.10.287.130:FF:000001">
    <property type="entry name" value="Two-component sensor histidine kinase"/>
    <property type="match status" value="1"/>
</dbReference>
<comment type="catalytic activity">
    <reaction evidence="1">
        <text>ATP + protein L-histidine = ADP + protein N-phospho-L-histidine.</text>
        <dbReference type="EC" id="2.7.13.3"/>
    </reaction>
</comment>
<evidence type="ECO:0000256" key="10">
    <source>
        <dbReference type="ARBA" id="ARBA00022840"/>
    </source>
</evidence>
<evidence type="ECO:0000256" key="6">
    <source>
        <dbReference type="ARBA" id="ARBA00022679"/>
    </source>
</evidence>
<dbReference type="Pfam" id="PF00512">
    <property type="entry name" value="HisKA"/>
    <property type="match status" value="1"/>
</dbReference>
<evidence type="ECO:0000259" key="16">
    <source>
        <dbReference type="PROSITE" id="PS50109"/>
    </source>
</evidence>
<reference evidence="20" key="1">
    <citation type="submission" date="2016-10" db="EMBL/GenBank/DDBJ databases">
        <authorList>
            <person name="Varghese N."/>
            <person name="Submissions S."/>
        </authorList>
    </citation>
    <scope>NUCLEOTIDE SEQUENCE [LARGE SCALE GENOMIC DNA]</scope>
    <source>
        <strain evidence="20">DSM 2179</strain>
    </source>
</reference>
<dbReference type="CDD" id="cd00082">
    <property type="entry name" value="HisKA"/>
    <property type="match status" value="1"/>
</dbReference>
<feature type="transmembrane region" description="Helical" evidence="15">
    <location>
        <begin position="172"/>
        <end position="192"/>
    </location>
</feature>
<keyword evidence="14" id="KW-0175">Coiled coil</keyword>
<dbReference type="InterPro" id="IPR036890">
    <property type="entry name" value="HATPase_C_sf"/>
</dbReference>
<dbReference type="SUPFAM" id="SSF158472">
    <property type="entry name" value="HAMP domain-like"/>
    <property type="match status" value="1"/>
</dbReference>
<dbReference type="EMBL" id="FNZK01000004">
    <property type="protein sequence ID" value="SEJ17792.1"/>
    <property type="molecule type" value="Genomic_DNA"/>
</dbReference>
<dbReference type="NCBIfam" id="TIGR00229">
    <property type="entry name" value="sensory_box"/>
    <property type="match status" value="1"/>
</dbReference>
<gene>
    <name evidence="19" type="ORF">SAMN05660742_10458</name>
</gene>
<dbReference type="InterPro" id="IPR013767">
    <property type="entry name" value="PAS_fold"/>
</dbReference>
<dbReference type="Pfam" id="PF00672">
    <property type="entry name" value="HAMP"/>
    <property type="match status" value="1"/>
</dbReference>
<keyword evidence="9 19" id="KW-0418">Kinase</keyword>
<dbReference type="Gene3D" id="3.30.565.10">
    <property type="entry name" value="Histidine kinase-like ATPase, C-terminal domain"/>
    <property type="match status" value="1"/>
</dbReference>
<dbReference type="Gene3D" id="3.30.450.20">
    <property type="entry name" value="PAS domain"/>
    <property type="match status" value="2"/>
</dbReference>
<feature type="domain" description="Histidine kinase" evidence="16">
    <location>
        <begin position="373"/>
        <end position="593"/>
    </location>
</feature>
<name>A0A1H6WZA5_9FIRM</name>
<dbReference type="InterPro" id="IPR003594">
    <property type="entry name" value="HATPase_dom"/>
</dbReference>
<dbReference type="SMART" id="SM00388">
    <property type="entry name" value="HisKA"/>
    <property type="match status" value="1"/>
</dbReference>
<keyword evidence="8" id="KW-0547">Nucleotide-binding</keyword>
<dbReference type="SMART" id="SM00304">
    <property type="entry name" value="HAMP"/>
    <property type="match status" value="1"/>
</dbReference>
<dbReference type="GO" id="GO:0030295">
    <property type="term" value="F:protein kinase activator activity"/>
    <property type="evidence" value="ECO:0007669"/>
    <property type="project" value="TreeGrafter"/>
</dbReference>
<evidence type="ECO:0000256" key="7">
    <source>
        <dbReference type="ARBA" id="ARBA00022692"/>
    </source>
</evidence>
<dbReference type="InterPro" id="IPR050351">
    <property type="entry name" value="BphY/WalK/GraS-like"/>
</dbReference>
<dbReference type="CDD" id="cd00075">
    <property type="entry name" value="HATPase"/>
    <property type="match status" value="1"/>
</dbReference>
<proteinExistence type="predicted"/>
<organism evidence="19 20">
    <name type="scientific">Propionispira arboris</name>
    <dbReference type="NCBI Taxonomy" id="84035"/>
    <lineage>
        <taxon>Bacteria</taxon>
        <taxon>Bacillati</taxon>
        <taxon>Bacillota</taxon>
        <taxon>Negativicutes</taxon>
        <taxon>Selenomonadales</taxon>
        <taxon>Selenomonadaceae</taxon>
        <taxon>Propionispira</taxon>
    </lineage>
</organism>
<dbReference type="Proteomes" id="UP000199662">
    <property type="component" value="Unassembled WGS sequence"/>
</dbReference>
<dbReference type="Gene3D" id="1.10.287.130">
    <property type="match status" value="1"/>
</dbReference>
<comment type="subcellular location">
    <subcellularLocation>
        <location evidence="2">Cell membrane</location>
        <topology evidence="2">Multi-pass membrane protein</topology>
    </subcellularLocation>
</comment>
<dbReference type="InterPro" id="IPR036097">
    <property type="entry name" value="HisK_dim/P_sf"/>
</dbReference>
<dbReference type="SMART" id="SM00091">
    <property type="entry name" value="PAS"/>
    <property type="match status" value="1"/>
</dbReference>
<dbReference type="GO" id="GO:0000156">
    <property type="term" value="F:phosphorelay response regulator activity"/>
    <property type="evidence" value="ECO:0007669"/>
    <property type="project" value="TreeGrafter"/>
</dbReference>
<keyword evidence="4" id="KW-1003">Cell membrane</keyword>
<dbReference type="SUPFAM" id="SSF103190">
    <property type="entry name" value="Sensory domain-like"/>
    <property type="match status" value="1"/>
</dbReference>
<dbReference type="GO" id="GO:0005886">
    <property type="term" value="C:plasma membrane"/>
    <property type="evidence" value="ECO:0007669"/>
    <property type="project" value="UniProtKB-SubCell"/>
</dbReference>
<dbReference type="PROSITE" id="PS50885">
    <property type="entry name" value="HAMP"/>
    <property type="match status" value="1"/>
</dbReference>
<dbReference type="SUPFAM" id="SSF55785">
    <property type="entry name" value="PYP-like sensor domain (PAS domain)"/>
    <property type="match status" value="1"/>
</dbReference>
<dbReference type="RefSeq" id="WP_091829809.1">
    <property type="nucleotide sequence ID" value="NZ_FNZK01000004.1"/>
</dbReference>
<keyword evidence="20" id="KW-1185">Reference proteome</keyword>
<evidence type="ECO:0000313" key="20">
    <source>
        <dbReference type="Proteomes" id="UP000199662"/>
    </source>
</evidence>
<dbReference type="EC" id="2.7.13.3" evidence="3"/>
<dbReference type="PRINTS" id="PR00344">
    <property type="entry name" value="BCTRLSENSOR"/>
</dbReference>
<feature type="domain" description="PAS" evidence="17">
    <location>
        <begin position="249"/>
        <end position="289"/>
    </location>
</feature>
<feature type="coiled-coil region" evidence="14">
    <location>
        <begin position="225"/>
        <end position="252"/>
    </location>
</feature>
<evidence type="ECO:0000256" key="9">
    <source>
        <dbReference type="ARBA" id="ARBA00022777"/>
    </source>
</evidence>
<keyword evidence="6" id="KW-0808">Transferase</keyword>
<keyword evidence="12" id="KW-0902">Two-component regulatory system</keyword>
<dbReference type="PANTHER" id="PTHR42878">
    <property type="entry name" value="TWO-COMPONENT HISTIDINE KINASE"/>
    <property type="match status" value="1"/>
</dbReference>
<keyword evidence="11 15" id="KW-1133">Transmembrane helix</keyword>
<evidence type="ECO:0000256" key="1">
    <source>
        <dbReference type="ARBA" id="ARBA00000085"/>
    </source>
</evidence>
<evidence type="ECO:0000313" key="19">
    <source>
        <dbReference type="EMBL" id="SEJ17792.1"/>
    </source>
</evidence>
<keyword evidence="7 15" id="KW-0812">Transmembrane</keyword>
<dbReference type="InterPro" id="IPR004358">
    <property type="entry name" value="Sig_transdc_His_kin-like_C"/>
</dbReference>
<feature type="transmembrane region" description="Helical" evidence="15">
    <location>
        <begin position="12"/>
        <end position="34"/>
    </location>
</feature>
<dbReference type="GO" id="GO:0007234">
    <property type="term" value="P:osmosensory signaling via phosphorelay pathway"/>
    <property type="evidence" value="ECO:0007669"/>
    <property type="project" value="TreeGrafter"/>
</dbReference>
<dbReference type="InterPro" id="IPR000014">
    <property type="entry name" value="PAS"/>
</dbReference>
<evidence type="ECO:0000256" key="12">
    <source>
        <dbReference type="ARBA" id="ARBA00023012"/>
    </source>
</evidence>
<dbReference type="SMART" id="SM00387">
    <property type="entry name" value="HATPase_c"/>
    <property type="match status" value="1"/>
</dbReference>
<dbReference type="GO" id="GO:0006355">
    <property type="term" value="P:regulation of DNA-templated transcription"/>
    <property type="evidence" value="ECO:0007669"/>
    <property type="project" value="InterPro"/>
</dbReference>
<evidence type="ECO:0000259" key="18">
    <source>
        <dbReference type="PROSITE" id="PS50885"/>
    </source>
</evidence>
<keyword evidence="10" id="KW-0067">ATP-binding</keyword>
<dbReference type="PROSITE" id="PS50109">
    <property type="entry name" value="HIS_KIN"/>
    <property type="match status" value="1"/>
</dbReference>
<sequence length="593" mass="67339">MLKSKISRRLIFSFLLITITSLSLLGMYLLQFFYNENLKTKTENLIINARTIEVSLEDALYNPAKQDYVNNEIHKISDATNLRITIINVNGQVIADSWEQTEELDNHLLRQEVQDALHKKYGTSIRYSDTIKENMLYAAMPVYQNDELVGIVRTASTLYPIENSYKHIRNTIFTALCITIILAVLSGFILAYRQIKPIRQMIEDAQKIADGDLDRRIYIYTNDELEVLAQTINKLTTNLEEKISEADAETRKLSLILENMDNGVMLLDTQGNITTANQRARDLFRLTPDLMKKQSINAIGSTLLSETAKEVLKTMSTKSIAFKININHTKKTFDVFFAPIINSDNTVISILSVFHDISVLQEMSTRQTEFVANASHELATPLTSICGFSETLLSGALKDPVLCEKFITIIHTESERMDRLIKDLLQLAKLDSKEYRQQIKIESVDLKEVCLAVKLKLQAQIDRKAQNLQLNLPIEPVIVQANTDWIMQLLMNLTENAIKYTPEQGQITLTCTLDQNKVFVKVKDNGLGIAPEDLPFIFERFYRADKSRIRLDSSGGSGIGLSLVRFIVELFGGHIFVESQLKVGTSFTFYLPK</sequence>
<evidence type="ECO:0000256" key="13">
    <source>
        <dbReference type="ARBA" id="ARBA00023136"/>
    </source>
</evidence>
<dbReference type="InterPro" id="IPR035965">
    <property type="entry name" value="PAS-like_dom_sf"/>
</dbReference>
<dbReference type="InterPro" id="IPR029151">
    <property type="entry name" value="Sensor-like_sf"/>
</dbReference>
<dbReference type="PROSITE" id="PS50112">
    <property type="entry name" value="PAS"/>
    <property type="match status" value="1"/>
</dbReference>
<dbReference type="STRING" id="84035.SAMN05660742_10458"/>
<dbReference type="CDD" id="cd06225">
    <property type="entry name" value="HAMP"/>
    <property type="match status" value="1"/>
</dbReference>
<evidence type="ECO:0000256" key="2">
    <source>
        <dbReference type="ARBA" id="ARBA00004651"/>
    </source>
</evidence>
<evidence type="ECO:0000256" key="15">
    <source>
        <dbReference type="SAM" id="Phobius"/>
    </source>
</evidence>
<evidence type="ECO:0000256" key="11">
    <source>
        <dbReference type="ARBA" id="ARBA00022989"/>
    </source>
</evidence>
<keyword evidence="5" id="KW-0597">Phosphoprotein</keyword>
<evidence type="ECO:0000256" key="14">
    <source>
        <dbReference type="SAM" id="Coils"/>
    </source>
</evidence>
<dbReference type="SUPFAM" id="SSF55874">
    <property type="entry name" value="ATPase domain of HSP90 chaperone/DNA topoisomerase II/histidine kinase"/>
    <property type="match status" value="1"/>
</dbReference>